<evidence type="ECO:0000313" key="4">
    <source>
        <dbReference type="EMBL" id="RID93250.1"/>
    </source>
</evidence>
<dbReference type="PRINTS" id="PR00313">
    <property type="entry name" value="CABNDNGRPT"/>
</dbReference>
<dbReference type="InterPro" id="IPR001343">
    <property type="entry name" value="Hemolysn_Ca-bd"/>
</dbReference>
<dbReference type="PANTHER" id="PTHR38340">
    <property type="entry name" value="S-LAYER PROTEIN"/>
    <property type="match status" value="1"/>
</dbReference>
<comment type="caution">
    <text evidence="4">The sequence shown here is derived from an EMBL/GenBank/DDBJ whole genome shotgun (WGS) entry which is preliminary data.</text>
</comment>
<dbReference type="GO" id="GO:0005509">
    <property type="term" value="F:calcium ion binding"/>
    <property type="evidence" value="ECO:0007669"/>
    <property type="project" value="InterPro"/>
</dbReference>
<proteinExistence type="predicted"/>
<feature type="compositionally biased region" description="Gly residues" evidence="3">
    <location>
        <begin position="458"/>
        <end position="473"/>
    </location>
</feature>
<dbReference type="RefSeq" id="WP_119133889.1">
    <property type="nucleotide sequence ID" value="NZ_QXXQ01000002.1"/>
</dbReference>
<dbReference type="InterPro" id="IPR011049">
    <property type="entry name" value="Serralysin-like_metalloprot_C"/>
</dbReference>
<dbReference type="PANTHER" id="PTHR38340:SF1">
    <property type="entry name" value="S-LAYER PROTEIN"/>
    <property type="match status" value="1"/>
</dbReference>
<dbReference type="InterPro" id="IPR018511">
    <property type="entry name" value="Hemolysin-typ_Ca-bd_CS"/>
</dbReference>
<protein>
    <recommendedName>
        <fullName evidence="6">Calcium-binding protein</fullName>
    </recommendedName>
</protein>
<evidence type="ECO:0008006" key="6">
    <source>
        <dbReference type="Google" id="ProtNLM"/>
    </source>
</evidence>
<reference evidence="4 5" key="1">
    <citation type="submission" date="2018-09" db="EMBL/GenBank/DDBJ databases">
        <title>Gemmobacter lutimaris sp. nov., a marine bacterium isolated from tidal flat.</title>
        <authorList>
            <person name="Lee D.W."/>
            <person name="Yoo Y."/>
            <person name="Kim J.-J."/>
            <person name="Kim B.S."/>
        </authorList>
    </citation>
    <scope>NUCLEOTIDE SEQUENCE [LARGE SCALE GENOMIC DNA]</scope>
    <source>
        <strain evidence="4 5">YJ-T1-11</strain>
    </source>
</reference>
<accession>A0A398BZ75</accession>
<dbReference type="GO" id="GO:0005576">
    <property type="term" value="C:extracellular region"/>
    <property type="evidence" value="ECO:0007669"/>
    <property type="project" value="UniProtKB-SubCell"/>
</dbReference>
<dbReference type="EMBL" id="QXXQ01000002">
    <property type="protein sequence ID" value="RID93250.1"/>
    <property type="molecule type" value="Genomic_DNA"/>
</dbReference>
<dbReference type="SUPFAM" id="SSF51120">
    <property type="entry name" value="beta-Roll"/>
    <property type="match status" value="1"/>
</dbReference>
<feature type="region of interest" description="Disordered" evidence="3">
    <location>
        <begin position="193"/>
        <end position="216"/>
    </location>
</feature>
<feature type="region of interest" description="Disordered" evidence="3">
    <location>
        <begin position="443"/>
        <end position="552"/>
    </location>
</feature>
<evidence type="ECO:0000313" key="5">
    <source>
        <dbReference type="Proteomes" id="UP000266649"/>
    </source>
</evidence>
<dbReference type="OrthoDB" id="419320at2"/>
<keyword evidence="2" id="KW-0964">Secreted</keyword>
<name>A0A398BZ75_9RHOB</name>
<evidence type="ECO:0000256" key="3">
    <source>
        <dbReference type="SAM" id="MobiDB-lite"/>
    </source>
</evidence>
<dbReference type="PROSITE" id="PS00330">
    <property type="entry name" value="HEMOLYSIN_CALCIUM"/>
    <property type="match status" value="1"/>
</dbReference>
<comment type="subcellular location">
    <subcellularLocation>
        <location evidence="1">Secreted</location>
    </subcellularLocation>
</comment>
<dbReference type="Proteomes" id="UP000266649">
    <property type="component" value="Unassembled WGS sequence"/>
</dbReference>
<dbReference type="Gene3D" id="2.150.10.10">
    <property type="entry name" value="Serralysin-like metalloprotease, C-terminal"/>
    <property type="match status" value="2"/>
</dbReference>
<feature type="compositionally biased region" description="Basic and acidic residues" evidence="3">
    <location>
        <begin position="499"/>
        <end position="547"/>
    </location>
</feature>
<dbReference type="AlphaFoldDB" id="A0A398BZ75"/>
<gene>
    <name evidence="4" type="ORF">D2N39_06320</name>
</gene>
<organism evidence="4 5">
    <name type="scientific">Gemmobacter lutimaris</name>
    <dbReference type="NCBI Taxonomy" id="2306023"/>
    <lineage>
        <taxon>Bacteria</taxon>
        <taxon>Pseudomonadati</taxon>
        <taxon>Pseudomonadota</taxon>
        <taxon>Alphaproteobacteria</taxon>
        <taxon>Rhodobacterales</taxon>
        <taxon>Paracoccaceae</taxon>
        <taxon>Gemmobacter</taxon>
    </lineage>
</organism>
<keyword evidence="5" id="KW-1185">Reference proteome</keyword>
<feature type="compositionally biased region" description="Basic and acidic residues" evidence="3">
    <location>
        <begin position="443"/>
        <end position="455"/>
    </location>
</feature>
<sequence length="655" mass="68376">MVASFQTLGREILVNSYTDDRQGDPNIAANPKSGGFQIVWESQGQDGDGLGVFGQGFSSSGKQVGTEFQINTVIEGDQENVDVTFNEDGAGAWTWLTKAIWFTTVNVDDTPIAAGVADNYRTRSKTFGFEGEEFNNEERLRFGLTREGKEQEAQEIRVISLGGTQFATSTPIYEVAVGYGGVDIDQFTASDSPVRGGQWSRRTVNDDRFPLGQTPTGDIGVQSDGVIIAVSAMASDIAGNDGVIQFERFFQPPSQGLAFKVGERIVLEESSGLTGPATDPRVAILKDDAIAITWAEWNLTGKEPQWDVHVQVMNADGTPRSSSVLVHKASGADQTEPEITALKDGGFMVAWTDAATSADTSGSAVMVQRFNAEAVKLGQAIVANDTTGGDQNAPALTTLKNGNVVVTWESASGDGDGAGVMAQIFKLAGYGQTKAQYLGGTDADEKFSTGGRDDTVDGGSGNDTLLGGGGGDRLNGEAGNDVIAGSTGNDRASGGAGNDKLDGGDGKDTLAGDAGSDRLFGKGGADKLDGGADNDKLDGGADGDRLNGGDGNDTLLGGAGNDVLDGGKGNDQMRGQTGEDRFVFRAGRDVVADFQDNVDTVVFAHSLVKGKLSIQKLAGIVDEKADALVFQFGANKLTIEGVSDFSDLRNDIAFI</sequence>
<dbReference type="Pfam" id="PF00353">
    <property type="entry name" value="HemolysinCabind"/>
    <property type="match status" value="3"/>
</dbReference>
<dbReference type="InterPro" id="IPR050557">
    <property type="entry name" value="RTX_toxin/Mannuronan_C5-epim"/>
</dbReference>
<evidence type="ECO:0000256" key="1">
    <source>
        <dbReference type="ARBA" id="ARBA00004613"/>
    </source>
</evidence>
<evidence type="ECO:0000256" key="2">
    <source>
        <dbReference type="ARBA" id="ARBA00022525"/>
    </source>
</evidence>